<protein>
    <recommendedName>
        <fullName evidence="2">VanZ-like domain-containing protein</fullName>
    </recommendedName>
</protein>
<keyword evidence="1" id="KW-1133">Transmembrane helix</keyword>
<dbReference type="EMBL" id="CP009416">
    <property type="protein sequence ID" value="AJD89630.1"/>
    <property type="molecule type" value="Genomic_DNA"/>
</dbReference>
<evidence type="ECO:0000313" key="4">
    <source>
        <dbReference type="Proteomes" id="UP000031449"/>
    </source>
</evidence>
<accession>A0A0B5AGY2</accession>
<keyword evidence="1" id="KW-0472">Membrane</keyword>
<evidence type="ECO:0000313" key="3">
    <source>
        <dbReference type="EMBL" id="AJD89630.1"/>
    </source>
</evidence>
<feature type="transmembrane region" description="Helical" evidence="1">
    <location>
        <begin position="76"/>
        <end position="98"/>
    </location>
</feature>
<dbReference type="BioCyc" id="JESP1508404:G14D9-9530-MONOMER"/>
<feature type="transmembrane region" description="Helical" evidence="1">
    <location>
        <begin position="49"/>
        <end position="67"/>
    </location>
</feature>
<name>A0A0B5AGY2_9BACL</name>
<dbReference type="Pfam" id="PF04892">
    <property type="entry name" value="VanZ"/>
    <property type="match status" value="1"/>
</dbReference>
<dbReference type="HOGENOM" id="CLU_077618_5_4_9"/>
<evidence type="ECO:0000256" key="1">
    <source>
        <dbReference type="SAM" id="Phobius"/>
    </source>
</evidence>
<dbReference type="PANTHER" id="PTHR36834">
    <property type="entry name" value="MEMBRANE PROTEIN-RELATED"/>
    <property type="match status" value="1"/>
</dbReference>
<reference evidence="3 4" key="1">
    <citation type="submission" date="2014-08" db="EMBL/GenBank/DDBJ databases">
        <title>Complete genome of a marine bacteria Jeotgalibacillus malaysiensis.</title>
        <authorList>
            <person name="Yaakop A.S."/>
            <person name="Chan K.-G."/>
            <person name="Goh K.M."/>
        </authorList>
    </citation>
    <scope>NUCLEOTIDE SEQUENCE [LARGE SCALE GENOMIC DNA]</scope>
    <source>
        <strain evidence="3 4">D5</strain>
    </source>
</reference>
<sequence>MPSEILDYLTFNTEIPFYWHTHNFIPLKTIGEYLFIRDDLNFNIRVENLAGNVIGFMPFGFLLPLLLEKFQSFKKVVIATFLLSFGYELIQSIFRLGSFDVDDLLLNTLGGGAGYLILKLLLMVKYKTVATSFK</sequence>
<feature type="domain" description="VanZ-like" evidence="2">
    <location>
        <begin position="22"/>
        <end position="121"/>
    </location>
</feature>
<keyword evidence="4" id="KW-1185">Reference proteome</keyword>
<feature type="transmembrane region" description="Helical" evidence="1">
    <location>
        <begin position="104"/>
        <end position="124"/>
    </location>
</feature>
<dbReference type="Proteomes" id="UP000031449">
    <property type="component" value="Chromosome"/>
</dbReference>
<gene>
    <name evidence="3" type="ORF">JMA_03130</name>
</gene>
<evidence type="ECO:0000259" key="2">
    <source>
        <dbReference type="Pfam" id="PF04892"/>
    </source>
</evidence>
<organism evidence="3 4">
    <name type="scientific">Jeotgalibacillus malaysiensis</name>
    <dbReference type="NCBI Taxonomy" id="1508404"/>
    <lineage>
        <taxon>Bacteria</taxon>
        <taxon>Bacillati</taxon>
        <taxon>Bacillota</taxon>
        <taxon>Bacilli</taxon>
        <taxon>Bacillales</taxon>
        <taxon>Caryophanaceae</taxon>
        <taxon>Jeotgalibacillus</taxon>
    </lineage>
</organism>
<dbReference type="InterPro" id="IPR053150">
    <property type="entry name" value="Teicoplanin_resist-assoc"/>
</dbReference>
<keyword evidence="1" id="KW-0812">Transmembrane</keyword>
<proteinExistence type="predicted"/>
<dbReference type="KEGG" id="jeo:JMA_03130"/>
<dbReference type="PANTHER" id="PTHR36834:SF1">
    <property type="entry name" value="INTEGRAL MEMBRANE PROTEIN"/>
    <property type="match status" value="1"/>
</dbReference>
<dbReference type="AlphaFoldDB" id="A0A0B5AGY2"/>
<dbReference type="STRING" id="1508404.JMA_03130"/>
<dbReference type="InterPro" id="IPR006976">
    <property type="entry name" value="VanZ-like"/>
</dbReference>